<accession>A0A6A6NQ23</accession>
<feature type="region of interest" description="Disordered" evidence="1">
    <location>
        <begin position="53"/>
        <end position="79"/>
    </location>
</feature>
<feature type="compositionally biased region" description="Pro residues" evidence="1">
    <location>
        <begin position="143"/>
        <end position="155"/>
    </location>
</feature>
<proteinExistence type="predicted"/>
<evidence type="ECO:0000256" key="1">
    <source>
        <dbReference type="SAM" id="MobiDB-lite"/>
    </source>
</evidence>
<feature type="compositionally biased region" description="Acidic residues" evidence="1">
    <location>
        <begin position="256"/>
        <end position="282"/>
    </location>
</feature>
<evidence type="ECO:0000313" key="2">
    <source>
        <dbReference type="EMBL" id="KAF2453502.1"/>
    </source>
</evidence>
<organism evidence="2 3">
    <name type="scientific">Lineolata rhizophorae</name>
    <dbReference type="NCBI Taxonomy" id="578093"/>
    <lineage>
        <taxon>Eukaryota</taxon>
        <taxon>Fungi</taxon>
        <taxon>Dikarya</taxon>
        <taxon>Ascomycota</taxon>
        <taxon>Pezizomycotina</taxon>
        <taxon>Dothideomycetes</taxon>
        <taxon>Dothideomycetes incertae sedis</taxon>
        <taxon>Lineolatales</taxon>
        <taxon>Lineolataceae</taxon>
        <taxon>Lineolata</taxon>
    </lineage>
</organism>
<feature type="compositionally biased region" description="Low complexity" evidence="1">
    <location>
        <begin position="191"/>
        <end position="213"/>
    </location>
</feature>
<keyword evidence="3" id="KW-1185">Reference proteome</keyword>
<dbReference type="Proteomes" id="UP000799766">
    <property type="component" value="Unassembled WGS sequence"/>
</dbReference>
<sequence>MTTSAAESIFRDFSFDPSSSSSTHPWLNQPNHFADIPVPFYVDFLGPIDDASLPSPAASTTSSSYSTSSASHSASTSIDSTAAPMADLAHRFARQDLRASCGSGYAPTSGQYPPTPPYDEETFYEAAGSVAADDDDGNEPGMPLAPPSPRSPHSPLPLASSAYQQHHQEHHHHAQAHAEAHTHPYAHARRSASPAAASSSAAARPQSLAQLRAQRQAAARLHCDDAHVRRVRDLVARMVERREQCAVGGGRLGTVGEEDEGMEGGVEEEGEGEQEHEGEEGQGCDLARVRRGRARECLRCRQQGAEAWAGWKAEAGWRVEWKAGWAVSKGARMRREPRMRKGAYAWMGGRRRDVGRA</sequence>
<name>A0A6A6NQ23_9PEZI</name>
<dbReference type="AlphaFoldDB" id="A0A6A6NQ23"/>
<feature type="region of interest" description="Disordered" evidence="1">
    <location>
        <begin position="250"/>
        <end position="283"/>
    </location>
</feature>
<reference evidence="2" key="1">
    <citation type="journal article" date="2020" name="Stud. Mycol.">
        <title>101 Dothideomycetes genomes: a test case for predicting lifestyles and emergence of pathogens.</title>
        <authorList>
            <person name="Haridas S."/>
            <person name="Albert R."/>
            <person name="Binder M."/>
            <person name="Bloem J."/>
            <person name="Labutti K."/>
            <person name="Salamov A."/>
            <person name="Andreopoulos B."/>
            <person name="Baker S."/>
            <person name="Barry K."/>
            <person name="Bills G."/>
            <person name="Bluhm B."/>
            <person name="Cannon C."/>
            <person name="Castanera R."/>
            <person name="Culley D."/>
            <person name="Daum C."/>
            <person name="Ezra D."/>
            <person name="Gonzalez J."/>
            <person name="Henrissat B."/>
            <person name="Kuo A."/>
            <person name="Liang C."/>
            <person name="Lipzen A."/>
            <person name="Lutzoni F."/>
            <person name="Magnuson J."/>
            <person name="Mondo S."/>
            <person name="Nolan M."/>
            <person name="Ohm R."/>
            <person name="Pangilinan J."/>
            <person name="Park H.-J."/>
            <person name="Ramirez L."/>
            <person name="Alfaro M."/>
            <person name="Sun H."/>
            <person name="Tritt A."/>
            <person name="Yoshinaga Y."/>
            <person name="Zwiers L.-H."/>
            <person name="Turgeon B."/>
            <person name="Goodwin S."/>
            <person name="Spatafora J."/>
            <person name="Crous P."/>
            <person name="Grigoriev I."/>
        </authorList>
    </citation>
    <scope>NUCLEOTIDE SEQUENCE</scope>
    <source>
        <strain evidence="2">ATCC 16933</strain>
    </source>
</reference>
<evidence type="ECO:0000313" key="3">
    <source>
        <dbReference type="Proteomes" id="UP000799766"/>
    </source>
</evidence>
<feature type="region of interest" description="Disordered" evidence="1">
    <location>
        <begin position="131"/>
        <end position="213"/>
    </location>
</feature>
<dbReference type="EMBL" id="MU001697">
    <property type="protein sequence ID" value="KAF2453502.1"/>
    <property type="molecule type" value="Genomic_DNA"/>
</dbReference>
<gene>
    <name evidence="2" type="ORF">BDY21DRAFT_367030</name>
</gene>
<feature type="compositionally biased region" description="Low complexity" evidence="1">
    <location>
        <begin position="156"/>
        <end position="165"/>
    </location>
</feature>
<protein>
    <submittedName>
        <fullName evidence="2">Uncharacterized protein</fullName>
    </submittedName>
</protein>